<keyword evidence="7" id="KW-0472">Membrane</keyword>
<keyword evidence="4" id="KW-0812">Transmembrane</keyword>
<reference evidence="11 12" key="1">
    <citation type="journal article" date="2021" name="Environ. Microbiol.">
        <title>Gene family expansions and transcriptome signatures uncover fungal adaptations to wood decay.</title>
        <authorList>
            <person name="Hage H."/>
            <person name="Miyauchi S."/>
            <person name="Viragh M."/>
            <person name="Drula E."/>
            <person name="Min B."/>
            <person name="Chaduli D."/>
            <person name="Navarro D."/>
            <person name="Favel A."/>
            <person name="Norest M."/>
            <person name="Lesage-Meessen L."/>
            <person name="Balint B."/>
            <person name="Merenyi Z."/>
            <person name="de Eugenio L."/>
            <person name="Morin E."/>
            <person name="Martinez A.T."/>
            <person name="Baldrian P."/>
            <person name="Stursova M."/>
            <person name="Martinez M.J."/>
            <person name="Novotny C."/>
            <person name="Magnuson J.K."/>
            <person name="Spatafora J.W."/>
            <person name="Maurice S."/>
            <person name="Pangilinan J."/>
            <person name="Andreopoulos W."/>
            <person name="LaButti K."/>
            <person name="Hundley H."/>
            <person name="Na H."/>
            <person name="Kuo A."/>
            <person name="Barry K."/>
            <person name="Lipzen A."/>
            <person name="Henrissat B."/>
            <person name="Riley R."/>
            <person name="Ahrendt S."/>
            <person name="Nagy L.G."/>
            <person name="Grigoriev I.V."/>
            <person name="Martin F."/>
            <person name="Rosso M.N."/>
        </authorList>
    </citation>
    <scope>NUCLEOTIDE SEQUENCE [LARGE SCALE GENOMIC DNA]</scope>
    <source>
        <strain evidence="11 12">CIRM-BRFM 1785</strain>
    </source>
</reference>
<evidence type="ECO:0000313" key="11">
    <source>
        <dbReference type="EMBL" id="KAH9832633.1"/>
    </source>
</evidence>
<dbReference type="InterPro" id="IPR043130">
    <property type="entry name" value="CDP-OH_PTrfase_TM_dom"/>
</dbReference>
<dbReference type="Gene3D" id="1.20.120.1760">
    <property type="match status" value="1"/>
</dbReference>
<keyword evidence="9" id="KW-1208">Phospholipid metabolism</keyword>
<evidence type="ECO:0000256" key="5">
    <source>
        <dbReference type="ARBA" id="ARBA00022989"/>
    </source>
</evidence>
<evidence type="ECO:0000256" key="1">
    <source>
        <dbReference type="ARBA" id="ARBA00004141"/>
    </source>
</evidence>
<dbReference type="InterPro" id="IPR050324">
    <property type="entry name" value="CDP-alcohol_PTase-I"/>
</dbReference>
<proteinExistence type="inferred from homology"/>
<organism evidence="11 12">
    <name type="scientific">Rhodofomes roseus</name>
    <dbReference type="NCBI Taxonomy" id="34475"/>
    <lineage>
        <taxon>Eukaryota</taxon>
        <taxon>Fungi</taxon>
        <taxon>Dikarya</taxon>
        <taxon>Basidiomycota</taxon>
        <taxon>Agaricomycotina</taxon>
        <taxon>Agaricomycetes</taxon>
        <taxon>Polyporales</taxon>
        <taxon>Rhodofomes</taxon>
    </lineage>
</organism>
<gene>
    <name evidence="11" type="ORF">C8Q71DRAFT_714097</name>
</gene>
<evidence type="ECO:0000256" key="3">
    <source>
        <dbReference type="ARBA" id="ARBA00022679"/>
    </source>
</evidence>
<dbReference type="GeneID" id="72001681"/>
<keyword evidence="12" id="KW-1185">Reference proteome</keyword>
<dbReference type="EMBL" id="JADCUA010000021">
    <property type="protein sequence ID" value="KAH9832633.1"/>
    <property type="molecule type" value="Genomic_DNA"/>
</dbReference>
<keyword evidence="8" id="KW-0594">Phospholipid biosynthesis</keyword>
<keyword evidence="2" id="KW-0444">Lipid biosynthesis</keyword>
<evidence type="ECO:0000256" key="8">
    <source>
        <dbReference type="ARBA" id="ARBA00023209"/>
    </source>
</evidence>
<accession>A0ABQ8K7H2</accession>
<dbReference type="InterPro" id="IPR048254">
    <property type="entry name" value="CDP_ALCOHOL_P_TRANSF_CS"/>
</dbReference>
<evidence type="ECO:0000256" key="10">
    <source>
        <dbReference type="RuleBase" id="RU003750"/>
    </source>
</evidence>
<keyword evidence="3 10" id="KW-0808">Transferase</keyword>
<dbReference type="PANTHER" id="PTHR14269">
    <property type="entry name" value="CDP-DIACYLGLYCEROL--GLYCEROL-3-PHOSPHATE 3-PHOSPHATIDYLTRANSFERASE-RELATED"/>
    <property type="match status" value="1"/>
</dbReference>
<dbReference type="Pfam" id="PF01066">
    <property type="entry name" value="CDP-OH_P_transf"/>
    <property type="match status" value="1"/>
</dbReference>
<dbReference type="Proteomes" id="UP000814176">
    <property type="component" value="Unassembled WGS sequence"/>
</dbReference>
<evidence type="ECO:0000256" key="9">
    <source>
        <dbReference type="ARBA" id="ARBA00023264"/>
    </source>
</evidence>
<dbReference type="PROSITE" id="PS00379">
    <property type="entry name" value="CDP_ALCOHOL_P_TRANSF"/>
    <property type="match status" value="1"/>
</dbReference>
<evidence type="ECO:0000256" key="4">
    <source>
        <dbReference type="ARBA" id="ARBA00022692"/>
    </source>
</evidence>
<evidence type="ECO:0000256" key="7">
    <source>
        <dbReference type="ARBA" id="ARBA00023136"/>
    </source>
</evidence>
<protein>
    <submittedName>
        <fullName evidence="11">CDP-alcohol phosphatidyltransferase-domain-containing protein</fullName>
    </submittedName>
</protein>
<keyword evidence="6" id="KW-0443">Lipid metabolism</keyword>
<evidence type="ECO:0000256" key="2">
    <source>
        <dbReference type="ARBA" id="ARBA00022516"/>
    </source>
</evidence>
<evidence type="ECO:0000256" key="6">
    <source>
        <dbReference type="ARBA" id="ARBA00023098"/>
    </source>
</evidence>
<dbReference type="PANTHER" id="PTHR14269:SF60">
    <property type="entry name" value="CARDIOLIPIN SYNTHASE (CMP-FORMING)"/>
    <property type="match status" value="1"/>
</dbReference>
<evidence type="ECO:0000313" key="12">
    <source>
        <dbReference type="Proteomes" id="UP000814176"/>
    </source>
</evidence>
<comment type="caution">
    <text evidence="11">The sequence shown here is derived from an EMBL/GenBank/DDBJ whole genome shotgun (WGS) entry which is preliminary data.</text>
</comment>
<keyword evidence="5" id="KW-1133">Transmembrane helix</keyword>
<name>A0ABQ8K7H2_9APHY</name>
<comment type="similarity">
    <text evidence="10">Belongs to the CDP-alcohol phosphatidyltransferase class-I family.</text>
</comment>
<dbReference type="InterPro" id="IPR000462">
    <property type="entry name" value="CDP-OH_P_trans"/>
</dbReference>
<sequence length="279" mass="31178">MSTIAFLSGASWRTLCSGRCVNRGIHRLHLARNRALYQFPAWSTRPSVNRFSVYSPLKKNEDRKEPTRILKPLAILRENIYTIPNVLTVSRILACPVLGWAIVHDNFQFATALLVYAGLTDTVDGFIARRYNMTSVLGTILDPAADKTLMTTLTLTLAYKGMIPVPLAVIIFGRDVLLSLSAFYIRYTSLPNPKTFTRYWDMSIPSAEVHPTRISKINTLLQLSLMALTTVSPVLPMDLGVVLQAFQWVVATTTIWSGASYLFSKDAVRVISARRKPPS</sequence>
<dbReference type="RefSeq" id="XP_047775551.1">
    <property type="nucleotide sequence ID" value="XM_047920949.1"/>
</dbReference>
<comment type="subcellular location">
    <subcellularLocation>
        <location evidence="1">Membrane</location>
        <topology evidence="1">Multi-pass membrane protein</topology>
    </subcellularLocation>
</comment>